<dbReference type="Proteomes" id="UP000054007">
    <property type="component" value="Unassembled WGS sequence"/>
</dbReference>
<dbReference type="OrthoDB" id="4456959at2759"/>
<dbReference type="PANTHER" id="PTHR46910:SF38">
    <property type="entry name" value="ZN(2)-C6 FUNGAL-TYPE DOMAIN-CONTAINING PROTEIN"/>
    <property type="match status" value="1"/>
</dbReference>
<protein>
    <recommendedName>
        <fullName evidence="2">Xylanolytic transcriptional activator regulatory domain-containing protein</fullName>
    </recommendedName>
</protein>
<evidence type="ECO:0000313" key="4">
    <source>
        <dbReference type="Proteomes" id="UP000054007"/>
    </source>
</evidence>
<keyword evidence="1" id="KW-0539">Nucleus</keyword>
<dbReference type="GO" id="GO:0008270">
    <property type="term" value="F:zinc ion binding"/>
    <property type="evidence" value="ECO:0007669"/>
    <property type="project" value="InterPro"/>
</dbReference>
<evidence type="ECO:0000313" key="3">
    <source>
        <dbReference type="EMBL" id="KIY64274.1"/>
    </source>
</evidence>
<keyword evidence="4" id="KW-1185">Reference proteome</keyword>
<accession>A0A0D7B298</accession>
<dbReference type="AlphaFoldDB" id="A0A0D7B298"/>
<dbReference type="GO" id="GO:0006351">
    <property type="term" value="P:DNA-templated transcription"/>
    <property type="evidence" value="ECO:0007669"/>
    <property type="project" value="InterPro"/>
</dbReference>
<proteinExistence type="predicted"/>
<name>A0A0D7B298_9AGAR</name>
<feature type="domain" description="Xylanolytic transcriptional activator regulatory" evidence="2">
    <location>
        <begin position="133"/>
        <end position="205"/>
    </location>
</feature>
<evidence type="ECO:0000256" key="1">
    <source>
        <dbReference type="ARBA" id="ARBA00023242"/>
    </source>
</evidence>
<gene>
    <name evidence="3" type="ORF">CYLTODRAFT_358659</name>
</gene>
<dbReference type="GO" id="GO:0003677">
    <property type="term" value="F:DNA binding"/>
    <property type="evidence" value="ECO:0007669"/>
    <property type="project" value="InterPro"/>
</dbReference>
<dbReference type="InterPro" id="IPR050987">
    <property type="entry name" value="AtrR-like"/>
</dbReference>
<sequence length="578" mass="65654">MEQFDAAADLPYIFPDQDLLRHLIDVYFEEESTIAPLLYRPTFEARLSCHLHEYDRSFGALVLAVAAIASRYCNDDPRVLLDPTAKTSAGWHWYRQIRPIPSAFSSPPNLHNVQTYVLCSFYASATNAPPEYTWALPAFGIRMAQAVGAHRAKLGTQPSPEQEEWKRAFWALYCVDIFIAVATGRPMAMGVDDFDVQPPLGVDEAYWELPDPRLVFVQPDGVPSSNACWTHICSILDIMGFAHQTIYAPRRSRLSKELSVPDWDKRTIGAIDNALNEWVDAIPDHLRWNPHNPNELFLRQSVSLYTTFYFVNIIVHRPFIASRVGTSPVSINWPSLAICVNAARACCHVVDMYHRRGFPPMFSVQIMVFYAATVLIMNVWRNKALGNDEQVNKDLQDVHICMGALRISEKRWQNSGRLVDLITAMLSDLENVPTQSPTHPNTQKRTFDSAYLDEENWTFDTMPPTLDGPGFDDLFGPLPIHTADLERPLAADMPEERDADYTSWFAQRFASDFVRADWSSDEAFAMGSGMSTASIVEHNADMNAETRYYAENNERLRTMDDTRLEDQWIGVEIDPRDG</sequence>
<dbReference type="CDD" id="cd12148">
    <property type="entry name" value="fungal_TF_MHR"/>
    <property type="match status" value="1"/>
</dbReference>
<dbReference type="Pfam" id="PF04082">
    <property type="entry name" value="Fungal_trans"/>
    <property type="match status" value="1"/>
</dbReference>
<dbReference type="STRING" id="1314674.A0A0D7B298"/>
<dbReference type="SMART" id="SM00906">
    <property type="entry name" value="Fungal_trans"/>
    <property type="match status" value="1"/>
</dbReference>
<dbReference type="EMBL" id="KN880645">
    <property type="protein sequence ID" value="KIY64274.1"/>
    <property type="molecule type" value="Genomic_DNA"/>
</dbReference>
<dbReference type="GO" id="GO:0003700">
    <property type="term" value="F:DNA-binding transcription factor activity"/>
    <property type="evidence" value="ECO:0007669"/>
    <property type="project" value="InterPro"/>
</dbReference>
<dbReference type="PANTHER" id="PTHR46910">
    <property type="entry name" value="TRANSCRIPTION FACTOR PDR1"/>
    <property type="match status" value="1"/>
</dbReference>
<evidence type="ECO:0000259" key="2">
    <source>
        <dbReference type="SMART" id="SM00906"/>
    </source>
</evidence>
<dbReference type="InterPro" id="IPR007219">
    <property type="entry name" value="XnlR_reg_dom"/>
</dbReference>
<organism evidence="3 4">
    <name type="scientific">Cylindrobasidium torrendii FP15055 ss-10</name>
    <dbReference type="NCBI Taxonomy" id="1314674"/>
    <lineage>
        <taxon>Eukaryota</taxon>
        <taxon>Fungi</taxon>
        <taxon>Dikarya</taxon>
        <taxon>Basidiomycota</taxon>
        <taxon>Agaricomycotina</taxon>
        <taxon>Agaricomycetes</taxon>
        <taxon>Agaricomycetidae</taxon>
        <taxon>Agaricales</taxon>
        <taxon>Marasmiineae</taxon>
        <taxon>Physalacriaceae</taxon>
        <taxon>Cylindrobasidium</taxon>
    </lineage>
</organism>
<reference evidence="3 4" key="1">
    <citation type="journal article" date="2015" name="Fungal Genet. Biol.">
        <title>Evolution of novel wood decay mechanisms in Agaricales revealed by the genome sequences of Fistulina hepatica and Cylindrobasidium torrendii.</title>
        <authorList>
            <person name="Floudas D."/>
            <person name="Held B.W."/>
            <person name="Riley R."/>
            <person name="Nagy L.G."/>
            <person name="Koehler G."/>
            <person name="Ransdell A.S."/>
            <person name="Younus H."/>
            <person name="Chow J."/>
            <person name="Chiniquy J."/>
            <person name="Lipzen A."/>
            <person name="Tritt A."/>
            <person name="Sun H."/>
            <person name="Haridas S."/>
            <person name="LaButti K."/>
            <person name="Ohm R.A."/>
            <person name="Kues U."/>
            <person name="Blanchette R.A."/>
            <person name="Grigoriev I.V."/>
            <person name="Minto R.E."/>
            <person name="Hibbett D.S."/>
        </authorList>
    </citation>
    <scope>NUCLEOTIDE SEQUENCE [LARGE SCALE GENOMIC DNA]</scope>
    <source>
        <strain evidence="3 4">FP15055 ss-10</strain>
    </source>
</reference>